<dbReference type="PANTHER" id="PTHR43591">
    <property type="entry name" value="METHYLTRANSFERASE"/>
    <property type="match status" value="1"/>
</dbReference>
<dbReference type="EMBL" id="JANBVN010000058">
    <property type="protein sequence ID" value="KAJ9152250.1"/>
    <property type="molecule type" value="Genomic_DNA"/>
</dbReference>
<evidence type="ECO:0000313" key="4">
    <source>
        <dbReference type="Proteomes" id="UP001174691"/>
    </source>
</evidence>
<protein>
    <submittedName>
        <fullName evidence="3">S-adenosyl-L-methionine-dependent methyltransferase</fullName>
    </submittedName>
</protein>
<evidence type="ECO:0000313" key="3">
    <source>
        <dbReference type="EMBL" id="KAJ9152250.1"/>
    </source>
</evidence>
<evidence type="ECO:0000256" key="2">
    <source>
        <dbReference type="SAM" id="MobiDB-lite"/>
    </source>
</evidence>
<name>A0AA38RX05_9PEZI</name>
<keyword evidence="3" id="KW-0808">Transferase</keyword>
<proteinExistence type="inferred from homology"/>
<accession>A0AA38RX05</accession>
<dbReference type="Gene3D" id="3.40.50.150">
    <property type="entry name" value="Vaccinia Virus protein VP39"/>
    <property type="match status" value="1"/>
</dbReference>
<dbReference type="SUPFAM" id="SSF53335">
    <property type="entry name" value="S-adenosyl-L-methionine-dependent methyltransferases"/>
    <property type="match status" value="1"/>
</dbReference>
<dbReference type="GO" id="GO:0032259">
    <property type="term" value="P:methylation"/>
    <property type="evidence" value="ECO:0007669"/>
    <property type="project" value="UniProtKB-KW"/>
</dbReference>
<gene>
    <name evidence="3" type="ORF">NKR19_g4589</name>
</gene>
<keyword evidence="3" id="KW-0489">Methyltransferase</keyword>
<dbReference type="GO" id="GO:0008168">
    <property type="term" value="F:methyltransferase activity"/>
    <property type="evidence" value="ECO:0007669"/>
    <property type="project" value="UniProtKB-KW"/>
</dbReference>
<keyword evidence="4" id="KW-1185">Reference proteome</keyword>
<dbReference type="CDD" id="cd02440">
    <property type="entry name" value="AdoMet_MTases"/>
    <property type="match status" value="1"/>
</dbReference>
<evidence type="ECO:0000256" key="1">
    <source>
        <dbReference type="ARBA" id="ARBA00038158"/>
    </source>
</evidence>
<comment type="caution">
    <text evidence="3">The sequence shown here is derived from an EMBL/GenBank/DDBJ whole genome shotgun (WGS) entry which is preliminary data.</text>
</comment>
<dbReference type="AlphaFoldDB" id="A0AA38RX05"/>
<dbReference type="PANTHER" id="PTHR43591:SF102">
    <property type="entry name" value="S-ADENOSYL-L-METHIONINE-DEPENDENT METHYLTRANSFERASE"/>
    <property type="match status" value="1"/>
</dbReference>
<comment type="similarity">
    <text evidence="1">Belongs to the methyltransferase superfamily. LaeA methyltransferase family.</text>
</comment>
<feature type="compositionally biased region" description="Basic and acidic residues" evidence="2">
    <location>
        <begin position="48"/>
        <end position="57"/>
    </location>
</feature>
<dbReference type="Pfam" id="PF13489">
    <property type="entry name" value="Methyltransf_23"/>
    <property type="match status" value="1"/>
</dbReference>
<dbReference type="InterPro" id="IPR029063">
    <property type="entry name" value="SAM-dependent_MTases_sf"/>
</dbReference>
<dbReference type="Proteomes" id="UP001174691">
    <property type="component" value="Unassembled WGS sequence"/>
</dbReference>
<organism evidence="3 4">
    <name type="scientific">Coniochaeta hoffmannii</name>
    <dbReference type="NCBI Taxonomy" id="91930"/>
    <lineage>
        <taxon>Eukaryota</taxon>
        <taxon>Fungi</taxon>
        <taxon>Dikarya</taxon>
        <taxon>Ascomycota</taxon>
        <taxon>Pezizomycotina</taxon>
        <taxon>Sordariomycetes</taxon>
        <taxon>Sordariomycetidae</taxon>
        <taxon>Coniochaetales</taxon>
        <taxon>Coniochaetaceae</taxon>
        <taxon>Coniochaeta</taxon>
    </lineage>
</organism>
<reference evidence="3" key="1">
    <citation type="submission" date="2022-07" db="EMBL/GenBank/DDBJ databases">
        <title>Fungi with potential for degradation of polypropylene.</title>
        <authorList>
            <person name="Gostincar C."/>
        </authorList>
    </citation>
    <scope>NUCLEOTIDE SEQUENCE</scope>
    <source>
        <strain evidence="3">EXF-13287</strain>
    </source>
</reference>
<sequence>MADHKTTVAPEASVEGEQTLPEQSPPSEGEQHPGSPRLPELQAAAAAHDNRQERDESNNSTHGASSSSVGLSIDSDDSDANSSLGDVAVASSSVSATSSVFEFVEKYGRTFHRYKEGKYYLPNDEQEQSRLDLQHSLASRLLEGKLYLAPIDRPSRVLDIGTGTGIWAIEFAEKHPESEELGTDLSPIQPGYVPPNCRFEIDDVEDDWVHSYKFDYIHGRYICPFLADVPKLLGMIYDNLNPGGHVEIMETLMLMKAIDDSLNGHPLQKWNTMMVEGIRKIGKDPLSAVHLKQWMGEAGFISVVEKKFSVPANPWAKGAEQKIRGMMMMNNLLEVAQGITTKIFTEVHGWSREEVDVFLVDIRDGLKDRHIHGYVPVLCVWGQKPAAL</sequence>
<feature type="region of interest" description="Disordered" evidence="2">
    <location>
        <begin position="1"/>
        <end position="81"/>
    </location>
</feature>